<gene>
    <name evidence="5" type="ORF">NIES46_38110</name>
</gene>
<evidence type="ECO:0000256" key="3">
    <source>
        <dbReference type="ARBA" id="ARBA00023204"/>
    </source>
</evidence>
<dbReference type="Proteomes" id="UP000326169">
    <property type="component" value="Unassembled WGS sequence"/>
</dbReference>
<dbReference type="GeneID" id="301684586"/>
<keyword evidence="1" id="KW-0227">DNA damage</keyword>
<organism evidence="5 6">
    <name type="scientific">Limnospira platensis NIES-46</name>
    <dbReference type="NCBI Taxonomy" id="1236695"/>
    <lineage>
        <taxon>Bacteria</taxon>
        <taxon>Bacillati</taxon>
        <taxon>Cyanobacteriota</taxon>
        <taxon>Cyanophyceae</taxon>
        <taxon>Oscillatoriophycideae</taxon>
        <taxon>Oscillatoriales</taxon>
        <taxon>Sirenicapillariaceae</taxon>
        <taxon>Limnospira</taxon>
    </lineage>
</organism>
<keyword evidence="3" id="KW-0234">DNA repair</keyword>
<dbReference type="InterPro" id="IPR011604">
    <property type="entry name" value="PDDEXK-like_dom_sf"/>
</dbReference>
<comment type="caution">
    <text evidence="5">The sequence shown here is derived from an EMBL/GenBank/DDBJ whole genome shotgun (WGS) entry which is preliminary data.</text>
</comment>
<keyword evidence="2" id="KW-0378">Hydrolase</keyword>
<protein>
    <recommendedName>
        <fullName evidence="4">PD-(D/E)XK endonuclease-like domain-containing protein</fullName>
    </recommendedName>
</protein>
<dbReference type="EMBL" id="BIMW01000146">
    <property type="protein sequence ID" value="GCE95745.1"/>
    <property type="molecule type" value="Genomic_DNA"/>
</dbReference>
<reference evidence="5 6" key="1">
    <citation type="journal article" date="2019" name="J Genomics">
        <title>The Draft Genome of a Hydrogen-producing Cyanobacterium, Arthrospira platensis NIES-46.</title>
        <authorList>
            <person name="Suzuki S."/>
            <person name="Yamaguchi H."/>
            <person name="Kawachi M."/>
        </authorList>
    </citation>
    <scope>NUCLEOTIDE SEQUENCE [LARGE SCALE GENOMIC DNA]</scope>
    <source>
        <strain evidence="5 6">NIES-46</strain>
    </source>
</reference>
<feature type="domain" description="PD-(D/E)XK endonuclease-like" evidence="4">
    <location>
        <begin position="6"/>
        <end position="212"/>
    </location>
</feature>
<name>A0A5M3TBJ1_LIMPL</name>
<proteinExistence type="predicted"/>
<keyword evidence="2" id="KW-0547">Nucleotide-binding</keyword>
<dbReference type="RefSeq" id="WP_014274370.1">
    <property type="nucleotide sequence ID" value="NZ_BIMW01000146.1"/>
</dbReference>
<keyword evidence="2" id="KW-0067">ATP-binding</keyword>
<sequence>MTGKLRLSQNHLHLLETCPRKFQETYLDGLVSPITWEEEENMAWGSRFHLLMQQGELGLPIQGFMAEDRELQNCFLALVKAAPEVFSPQNNYSSGEFREAEHYRTLGFGDYVLVAIYDLLTATQNEAKIIDWKTNQRLVNREKLANNWQTRLYLYLLVETSDYPPEQVSMTYWFVRLRGDEKPQKITFVYDQQQHEKNYRDLTKLCDRLSDYLHQYQRGEPFPLVAS</sequence>
<dbReference type="Pfam" id="PF12705">
    <property type="entry name" value="PDDEXK_1"/>
    <property type="match status" value="1"/>
</dbReference>
<keyword evidence="6" id="KW-1185">Reference proteome</keyword>
<evidence type="ECO:0000256" key="1">
    <source>
        <dbReference type="ARBA" id="ARBA00022763"/>
    </source>
</evidence>
<keyword evidence="2" id="KW-0347">Helicase</keyword>
<dbReference type="Gene3D" id="3.90.320.10">
    <property type="match status" value="1"/>
</dbReference>
<evidence type="ECO:0000313" key="6">
    <source>
        <dbReference type="Proteomes" id="UP000326169"/>
    </source>
</evidence>
<accession>A0A5M3TBJ1</accession>
<evidence type="ECO:0000259" key="4">
    <source>
        <dbReference type="Pfam" id="PF12705"/>
    </source>
</evidence>
<dbReference type="InterPro" id="IPR038726">
    <property type="entry name" value="PDDEXK_AddAB-type"/>
</dbReference>
<evidence type="ECO:0000256" key="2">
    <source>
        <dbReference type="ARBA" id="ARBA00022806"/>
    </source>
</evidence>
<evidence type="ECO:0000313" key="5">
    <source>
        <dbReference type="EMBL" id="GCE95745.1"/>
    </source>
</evidence>